<dbReference type="PROSITE" id="PS51257">
    <property type="entry name" value="PROKAR_LIPOPROTEIN"/>
    <property type="match status" value="1"/>
</dbReference>
<dbReference type="RefSeq" id="WP_007255291.1">
    <property type="nucleotide sequence ID" value="NZ_CH724107.1"/>
</dbReference>
<evidence type="ECO:0000313" key="2">
    <source>
        <dbReference type="Proteomes" id="UP000003635"/>
    </source>
</evidence>
<sequence>MHLLRPVALALLLAACSTGPDLVPLGTSAGVGRAETLYRTELVGRYSPSPVCAGQEMQVELAPESVYIGETGCNIAATRTTAGGVALELAQCRAEGAPAPSRTVTLARTANGALALDGTSLQPCFD</sequence>
<dbReference type="Proteomes" id="UP000003635">
    <property type="component" value="Unassembled WGS sequence"/>
</dbReference>
<accession>Q2CCT0</accession>
<comment type="caution">
    <text evidence="1">The sequence shown here is derived from an EMBL/GenBank/DDBJ whole genome shotgun (WGS) entry which is preliminary data.</text>
</comment>
<name>Q2CCT0_OCEGH</name>
<proteinExistence type="predicted"/>
<dbReference type="HOGENOM" id="CLU_1979258_0_0_5"/>
<reference evidence="1 2" key="1">
    <citation type="journal article" date="2010" name="J. Bacteriol.">
        <title>Genome sequences of Oceanicola granulosus HTCC2516(T) and Oceanicola batsensis HTCC2597(TDelta).</title>
        <authorList>
            <person name="Thrash J.C."/>
            <person name="Cho J.C."/>
            <person name="Vergin K.L."/>
            <person name="Giovannoni S.J."/>
        </authorList>
    </citation>
    <scope>NUCLEOTIDE SEQUENCE [LARGE SCALE GENOMIC DNA]</scope>
    <source>
        <strain evidence="2">ATCC BAA-861 / DSM 15982 / KCTC 12143 / HTCC2516</strain>
    </source>
</reference>
<evidence type="ECO:0000313" key="1">
    <source>
        <dbReference type="EMBL" id="EAR50433.1"/>
    </source>
</evidence>
<keyword evidence="2" id="KW-1185">Reference proteome</keyword>
<protein>
    <recommendedName>
        <fullName evidence="3">Lipoprotein</fullName>
    </recommendedName>
</protein>
<evidence type="ECO:0008006" key="3">
    <source>
        <dbReference type="Google" id="ProtNLM"/>
    </source>
</evidence>
<organism evidence="1 2">
    <name type="scientific">Oceanicola granulosus (strain ATCC BAA-861 / DSM 15982 / KCTC 12143 / HTCC2516)</name>
    <dbReference type="NCBI Taxonomy" id="314256"/>
    <lineage>
        <taxon>Bacteria</taxon>
        <taxon>Pseudomonadati</taxon>
        <taxon>Pseudomonadota</taxon>
        <taxon>Alphaproteobacteria</taxon>
        <taxon>Rhodobacterales</taxon>
        <taxon>Roseobacteraceae</taxon>
        <taxon>Oceanicola</taxon>
    </lineage>
</organism>
<gene>
    <name evidence="1" type="ORF">OG2516_08848</name>
</gene>
<dbReference type="EMBL" id="AAOT01000028">
    <property type="protein sequence ID" value="EAR50433.1"/>
    <property type="molecule type" value="Genomic_DNA"/>
</dbReference>
<dbReference type="AlphaFoldDB" id="Q2CCT0"/>
<dbReference type="OrthoDB" id="7863884at2"/>